<dbReference type="Proteomes" id="UP000695000">
    <property type="component" value="Unplaced"/>
</dbReference>
<dbReference type="RefSeq" id="XP_017772900.1">
    <property type="nucleotide sequence ID" value="XM_017917411.1"/>
</dbReference>
<keyword evidence="1" id="KW-1185">Reference proteome</keyword>
<name>A0ABM1MEA0_NICVS</name>
<reference evidence="2" key="1">
    <citation type="submission" date="2025-08" db="UniProtKB">
        <authorList>
            <consortium name="RefSeq"/>
        </authorList>
    </citation>
    <scope>IDENTIFICATION</scope>
    <source>
        <tissue evidence="2">Whole Larva</tissue>
    </source>
</reference>
<evidence type="ECO:0000313" key="2">
    <source>
        <dbReference type="RefSeq" id="XP_017772900.1"/>
    </source>
</evidence>
<proteinExistence type="predicted"/>
<dbReference type="GeneID" id="108560001"/>
<evidence type="ECO:0000313" key="1">
    <source>
        <dbReference type="Proteomes" id="UP000695000"/>
    </source>
</evidence>
<organism evidence="1 2">
    <name type="scientific">Nicrophorus vespilloides</name>
    <name type="common">Boreal carrion beetle</name>
    <dbReference type="NCBI Taxonomy" id="110193"/>
    <lineage>
        <taxon>Eukaryota</taxon>
        <taxon>Metazoa</taxon>
        <taxon>Ecdysozoa</taxon>
        <taxon>Arthropoda</taxon>
        <taxon>Hexapoda</taxon>
        <taxon>Insecta</taxon>
        <taxon>Pterygota</taxon>
        <taxon>Neoptera</taxon>
        <taxon>Endopterygota</taxon>
        <taxon>Coleoptera</taxon>
        <taxon>Polyphaga</taxon>
        <taxon>Staphyliniformia</taxon>
        <taxon>Silphidae</taxon>
        <taxon>Nicrophorinae</taxon>
        <taxon>Nicrophorus</taxon>
    </lineage>
</organism>
<accession>A0ABM1MEA0</accession>
<sequence>MSRINTMFIKLNNFCMGATANCFRFDGIYSKRRAEEKLREIALLNIEHSEDSLEFWNLRIMNENHFWNMLMCICDDMLMLLNNLIKSVQEKIRSIPELLLHVKCLQSMIKDYLLVALDHLIELKNIVTTTGLDWNVCFEELISLLETQDLRQCPVPATISLKKFL</sequence>
<protein>
    <submittedName>
        <fullName evidence="2">Uncharacterized protein LOC108560001</fullName>
    </submittedName>
</protein>
<gene>
    <name evidence="2" type="primary">LOC108560001</name>
</gene>